<proteinExistence type="predicted"/>
<dbReference type="AlphaFoldDB" id="A0A419F4T4"/>
<evidence type="ECO:0000313" key="3">
    <source>
        <dbReference type="Proteomes" id="UP000285961"/>
    </source>
</evidence>
<keyword evidence="1" id="KW-1133">Transmembrane helix</keyword>
<comment type="caution">
    <text evidence="2">The sequence shown here is derived from an EMBL/GenBank/DDBJ whole genome shotgun (WGS) entry which is preliminary data.</text>
</comment>
<feature type="transmembrane region" description="Helical" evidence="1">
    <location>
        <begin position="12"/>
        <end position="34"/>
    </location>
</feature>
<protein>
    <submittedName>
        <fullName evidence="2">Uncharacterized protein</fullName>
    </submittedName>
</protein>
<feature type="transmembrane region" description="Helical" evidence="1">
    <location>
        <begin position="104"/>
        <end position="126"/>
    </location>
</feature>
<organism evidence="2 3">
    <name type="scientific">Candidatus Abyssobacteria bacterium SURF_17</name>
    <dbReference type="NCBI Taxonomy" id="2093361"/>
    <lineage>
        <taxon>Bacteria</taxon>
        <taxon>Pseudomonadati</taxon>
        <taxon>Candidatus Hydrogenedentota</taxon>
        <taxon>Candidatus Abyssobacteria</taxon>
    </lineage>
</organism>
<keyword evidence="1" id="KW-0472">Membrane</keyword>
<keyword evidence="1" id="KW-0812">Transmembrane</keyword>
<feature type="transmembrane region" description="Helical" evidence="1">
    <location>
        <begin position="77"/>
        <end position="98"/>
    </location>
</feature>
<sequence>MLSTETGYRRMFLLAAMYNLVLGAVFLVFFAQLMSFFHMPIFPREAMVFHQMAILLAMVFGVGYFMVSRDLYKHTGIATIGALGKTVVFFLFLYHMIFSGLPPAIFLIGCGDLVFALLFCKFLLFVRTKDRDAA</sequence>
<name>A0A419F4T4_9BACT</name>
<dbReference type="Proteomes" id="UP000285961">
    <property type="component" value="Unassembled WGS sequence"/>
</dbReference>
<gene>
    <name evidence="2" type="ORF">C4532_04705</name>
</gene>
<reference evidence="2 3" key="1">
    <citation type="journal article" date="2017" name="ISME J.">
        <title>Energy and carbon metabolisms in a deep terrestrial subsurface fluid microbial community.</title>
        <authorList>
            <person name="Momper L."/>
            <person name="Jungbluth S.P."/>
            <person name="Lee M.D."/>
            <person name="Amend J.P."/>
        </authorList>
    </citation>
    <scope>NUCLEOTIDE SEQUENCE [LARGE SCALE GENOMIC DNA]</scope>
    <source>
        <strain evidence="2">SURF_17</strain>
    </source>
</reference>
<evidence type="ECO:0000256" key="1">
    <source>
        <dbReference type="SAM" id="Phobius"/>
    </source>
</evidence>
<evidence type="ECO:0000313" key="2">
    <source>
        <dbReference type="EMBL" id="RJP73305.1"/>
    </source>
</evidence>
<dbReference type="EMBL" id="QZKI01000029">
    <property type="protein sequence ID" value="RJP73305.1"/>
    <property type="molecule type" value="Genomic_DNA"/>
</dbReference>
<accession>A0A419F4T4</accession>
<feature type="transmembrane region" description="Helical" evidence="1">
    <location>
        <begin position="46"/>
        <end position="65"/>
    </location>
</feature>